<protein>
    <recommendedName>
        <fullName evidence="3">Secreted protein</fullName>
    </recommendedName>
</protein>
<keyword evidence="2" id="KW-1185">Reference proteome</keyword>
<organism evidence="1 2">
    <name type="scientific">Necator americanus</name>
    <name type="common">Human hookworm</name>
    <dbReference type="NCBI Taxonomy" id="51031"/>
    <lineage>
        <taxon>Eukaryota</taxon>
        <taxon>Metazoa</taxon>
        <taxon>Ecdysozoa</taxon>
        <taxon>Nematoda</taxon>
        <taxon>Chromadorea</taxon>
        <taxon>Rhabditida</taxon>
        <taxon>Rhabditina</taxon>
        <taxon>Rhabditomorpha</taxon>
        <taxon>Strongyloidea</taxon>
        <taxon>Ancylostomatidae</taxon>
        <taxon>Bunostominae</taxon>
        <taxon>Necator</taxon>
    </lineage>
</organism>
<comment type="caution">
    <text evidence="1">The sequence shown here is derived from an EMBL/GenBank/DDBJ whole genome shotgun (WGS) entry which is preliminary data.</text>
</comment>
<evidence type="ECO:0008006" key="3">
    <source>
        <dbReference type="Google" id="ProtNLM"/>
    </source>
</evidence>
<proteinExistence type="predicted"/>
<dbReference type="Proteomes" id="UP001303046">
    <property type="component" value="Unassembled WGS sequence"/>
</dbReference>
<sequence length="114" mass="13164">MRSRVHFNSESFEVYLILIEKTMNTWMFAALCLIILAVFCPGISQPMPDPTDFQYNMDEPTIDEMQIRNSNERKKRAYWAYGAVPAVGFRRVAYAHPGFIHAPMIHAGHPFVWG</sequence>
<name>A0ABR1CNI3_NECAM</name>
<accession>A0ABR1CNI3</accession>
<reference evidence="1 2" key="1">
    <citation type="submission" date="2023-08" db="EMBL/GenBank/DDBJ databases">
        <title>A Necator americanus chromosomal reference genome.</title>
        <authorList>
            <person name="Ilik V."/>
            <person name="Petrzelkova K.J."/>
            <person name="Pardy F."/>
            <person name="Fuh T."/>
            <person name="Niatou-Singa F.S."/>
            <person name="Gouil Q."/>
            <person name="Baker L."/>
            <person name="Ritchie M.E."/>
            <person name="Jex A.R."/>
            <person name="Gazzola D."/>
            <person name="Li H."/>
            <person name="Toshio Fujiwara R."/>
            <person name="Zhan B."/>
            <person name="Aroian R.V."/>
            <person name="Pafco B."/>
            <person name="Schwarz E.M."/>
        </authorList>
    </citation>
    <scope>NUCLEOTIDE SEQUENCE [LARGE SCALE GENOMIC DNA]</scope>
    <source>
        <strain evidence="1 2">Aroian</strain>
        <tissue evidence="1">Whole animal</tissue>
    </source>
</reference>
<evidence type="ECO:0000313" key="2">
    <source>
        <dbReference type="Proteomes" id="UP001303046"/>
    </source>
</evidence>
<dbReference type="EMBL" id="JAVFWL010000002">
    <property type="protein sequence ID" value="KAK6739005.1"/>
    <property type="molecule type" value="Genomic_DNA"/>
</dbReference>
<gene>
    <name evidence="1" type="primary">Necator_chrII.g8639</name>
    <name evidence="1" type="ORF">RB195_020844</name>
</gene>
<evidence type="ECO:0000313" key="1">
    <source>
        <dbReference type="EMBL" id="KAK6739005.1"/>
    </source>
</evidence>